<evidence type="ECO:0000256" key="2">
    <source>
        <dbReference type="ARBA" id="ARBA00005354"/>
    </source>
</evidence>
<dbReference type="GO" id="GO:0048471">
    <property type="term" value="C:perinuclear region of cytoplasm"/>
    <property type="evidence" value="ECO:0007669"/>
    <property type="project" value="UniProtKB-SubCell"/>
</dbReference>
<evidence type="ECO:0000313" key="17">
    <source>
        <dbReference type="Proteomes" id="UP000694394"/>
    </source>
</evidence>
<evidence type="ECO:0000256" key="7">
    <source>
        <dbReference type="ARBA" id="ARBA00022679"/>
    </source>
</evidence>
<dbReference type="EMBL" id="ABDC03006413">
    <property type="status" value="NOT_ANNOTATED_CDS"/>
    <property type="molecule type" value="Genomic_DNA"/>
</dbReference>
<dbReference type="Pfam" id="PF00069">
    <property type="entry name" value="Pkinase"/>
    <property type="match status" value="1"/>
</dbReference>
<comment type="function">
    <text evidence="11">Serine/threonine protein kinase required for spermatid differentiation and male fertility. Promotes sperm flagella assembly during spermatogenesis by mediating phosphorylation of fibrous sheath proteins AKAP3 and AKAP4. Also phosphorylates vimentin/VIM, thereby regulating the dynamic behavior of the intermediate filament cytoskeleton.</text>
</comment>
<dbReference type="GO" id="GO:1905198">
    <property type="term" value="P:manchette assembly"/>
    <property type="evidence" value="ECO:0007669"/>
    <property type="project" value="Ensembl"/>
</dbReference>
<keyword evidence="8 13" id="KW-0547">Nucleotide-binding</keyword>
<dbReference type="PROSITE" id="PS00107">
    <property type="entry name" value="PROTEIN_KINASE_ATP"/>
    <property type="match status" value="1"/>
</dbReference>
<dbReference type="EC" id="2.7.11.1" evidence="3"/>
<protein>
    <recommendedName>
        <fullName evidence="12">Serine/threonine-protein kinase 33</fullName>
        <ecNumber evidence="3">2.7.11.1</ecNumber>
    </recommendedName>
</protein>
<evidence type="ECO:0000256" key="4">
    <source>
        <dbReference type="ARBA" id="ARBA00022490"/>
    </source>
</evidence>
<dbReference type="AlphaFoldDB" id="A0A8C5UQK8"/>
<dbReference type="Ensembl" id="ENSMICT00000005446.3">
    <property type="protein sequence ID" value="ENSMICP00000004964.2"/>
    <property type="gene ID" value="ENSMICG00000005444.3"/>
</dbReference>
<dbReference type="GO" id="GO:0005524">
    <property type="term" value="F:ATP binding"/>
    <property type="evidence" value="ECO:0007669"/>
    <property type="project" value="UniProtKB-UniRule"/>
</dbReference>
<keyword evidence="7" id="KW-0808">Transferase</keyword>
<evidence type="ECO:0000313" key="16">
    <source>
        <dbReference type="Ensembl" id="ENSMICP00000004964.2"/>
    </source>
</evidence>
<dbReference type="SUPFAM" id="SSF56112">
    <property type="entry name" value="Protein kinase-like (PK-like)"/>
    <property type="match status" value="1"/>
</dbReference>
<comment type="subcellular location">
    <subcellularLocation>
        <location evidence="1">Cytoplasm</location>
        <location evidence="1">Perinuclear region</location>
    </subcellularLocation>
</comment>
<evidence type="ECO:0000256" key="6">
    <source>
        <dbReference type="ARBA" id="ARBA00022553"/>
    </source>
</evidence>
<evidence type="ECO:0000256" key="13">
    <source>
        <dbReference type="PROSITE-ProRule" id="PRU10141"/>
    </source>
</evidence>
<evidence type="ECO:0000256" key="9">
    <source>
        <dbReference type="ARBA" id="ARBA00022777"/>
    </source>
</evidence>
<dbReference type="PROSITE" id="PS50011">
    <property type="entry name" value="PROTEIN_KINASE_DOM"/>
    <property type="match status" value="1"/>
</dbReference>
<dbReference type="InterPro" id="IPR008271">
    <property type="entry name" value="Ser/Thr_kinase_AS"/>
</dbReference>
<keyword evidence="10 13" id="KW-0067">ATP-binding</keyword>
<feature type="compositionally biased region" description="Basic and acidic residues" evidence="14">
    <location>
        <begin position="440"/>
        <end position="449"/>
    </location>
</feature>
<dbReference type="OrthoDB" id="541276at2759"/>
<comment type="similarity">
    <text evidence="2">Belongs to the protein kinase superfamily. CAMK Ser/Thr protein kinase family. CaMK subfamily.</text>
</comment>
<dbReference type="SMART" id="SM00220">
    <property type="entry name" value="S_TKc"/>
    <property type="match status" value="1"/>
</dbReference>
<feature type="region of interest" description="Disordered" evidence="14">
    <location>
        <begin position="431"/>
        <end position="461"/>
    </location>
</feature>
<dbReference type="EMBL" id="ABDC03006412">
    <property type="status" value="NOT_ANNOTATED_CDS"/>
    <property type="molecule type" value="Genomic_DNA"/>
</dbReference>
<evidence type="ECO:0000256" key="8">
    <source>
        <dbReference type="ARBA" id="ARBA00022741"/>
    </source>
</evidence>
<dbReference type="PANTHER" id="PTHR24347">
    <property type="entry name" value="SERINE/THREONINE-PROTEIN KINASE"/>
    <property type="match status" value="1"/>
</dbReference>
<dbReference type="InterPro" id="IPR011009">
    <property type="entry name" value="Kinase-like_dom_sf"/>
</dbReference>
<dbReference type="GO" id="GO:0004674">
    <property type="term" value="F:protein serine/threonine kinase activity"/>
    <property type="evidence" value="ECO:0007669"/>
    <property type="project" value="UniProtKB-KW"/>
</dbReference>
<dbReference type="FunFam" id="1.10.510.10:FF:000557">
    <property type="entry name" value="Serine/threonine-protein kinase 33"/>
    <property type="match status" value="1"/>
</dbReference>
<evidence type="ECO:0000256" key="10">
    <source>
        <dbReference type="ARBA" id="ARBA00022840"/>
    </source>
</evidence>
<evidence type="ECO:0000259" key="15">
    <source>
        <dbReference type="PROSITE" id="PS50011"/>
    </source>
</evidence>
<reference evidence="16" key="1">
    <citation type="submission" date="2016-12" db="EMBL/GenBank/DDBJ databases">
        <title>Mouse lemur reference genome and diversity panel.</title>
        <authorList>
            <person name="Harris R."/>
            <person name="Larsen P."/>
            <person name="Liu Y."/>
            <person name="Hughes D.S."/>
            <person name="Murali S."/>
            <person name="Raveendran M."/>
            <person name="Korchina V."/>
            <person name="Wang M."/>
            <person name="Jhangiani S."/>
            <person name="Bandaranaike D."/>
            <person name="Bellair M."/>
            <person name="Blankenburg K."/>
            <person name="Chao H."/>
            <person name="Dahdouli M."/>
            <person name="Dinh H."/>
            <person name="Doddapaneni H."/>
            <person name="English A."/>
            <person name="Firestine M."/>
            <person name="Gnanaolivu R."/>
            <person name="Gross S."/>
            <person name="Hernandez B."/>
            <person name="Javaid M."/>
            <person name="Jayaseelan J."/>
            <person name="Jones J."/>
            <person name="Khan Z."/>
            <person name="Kovar C."/>
            <person name="Kurapati P."/>
            <person name="Le B."/>
            <person name="Lee S."/>
            <person name="Li M."/>
            <person name="Mathew T."/>
            <person name="Narasimhan A."/>
            <person name="Ngo D."/>
            <person name="Nguyen L."/>
            <person name="Okwuonu G."/>
            <person name="Ongeri F."/>
            <person name="Osuji N."/>
            <person name="Pu L.-L."/>
            <person name="Puazo M."/>
            <person name="Quiroz J."/>
            <person name="Raj R."/>
            <person name="Rajbhandari K."/>
            <person name="Reid J.G."/>
            <person name="Santibanez J."/>
            <person name="Sexton D."/>
            <person name="Skinner E."/>
            <person name="Vee V."/>
            <person name="Weissenberger G."/>
            <person name="Wu Y."/>
            <person name="Xin Y."/>
            <person name="Han Y."/>
            <person name="Campbell C."/>
            <person name="Brown A."/>
            <person name="Sullivan B."/>
            <person name="Shelton J."/>
            <person name="Brown S."/>
            <person name="Dudchenko O."/>
            <person name="Machol I."/>
            <person name="Durand N."/>
            <person name="Shamim M."/>
            <person name="Lieberman A."/>
            <person name="Muzny D.M."/>
            <person name="Richards S."/>
            <person name="Yoder A."/>
            <person name="Worley K.C."/>
            <person name="Rogers J."/>
            <person name="Gibbs R.A."/>
        </authorList>
    </citation>
    <scope>NUCLEOTIDE SEQUENCE [LARGE SCALE GENOMIC DNA]</scope>
</reference>
<feature type="compositionally biased region" description="Low complexity" evidence="14">
    <location>
        <begin position="492"/>
        <end position="509"/>
    </location>
</feature>
<evidence type="ECO:0000256" key="14">
    <source>
        <dbReference type="SAM" id="MobiDB-lite"/>
    </source>
</evidence>
<sequence>MADSGFNKKSTKCPSCSSAFKKNELCVCSCKTKLSPVLVVEMSQTSSTASTEALALPERKKEKNTSRDIGPVKDSSSRISCVERKTSQQQWGRGNFTEGKVRHIRMDNGAAIEDIYTFGKILGRGSFGMVFEATDKETETKWAIKKVNKDKAGSSAVKLLEREVNILKSVKHEHIIHLEQIFETPKKMYLVLELCEDGELKEILNRKGHFSENETRLIIQSLASAIAYLHSNDIVHRDLKLENIMVKSSFIDDNNELNLNIKVTDFGLAVKKQGRGEAMLQTTCGTPIYMAPEVINAHDYSQQCDIWSIGVIMYILLCGQPPFLANSEDKLFELIKKGELRFEDPIWDSVSDSAKSVLKQLMKVDPAHRITAKELLDNQWLTGNILSSVRPTNVLELMKEWKNNPESDEEDTTYVNNQSIQEKLKSCQPWGNVGVVSSPSHEEEEKQATSEKYPVTSKKADVDSVDTYYSSFTSSRVLPVELKEETEKTPVTSSQGTGAKGTSKSSSVSRTKKKP</sequence>
<feature type="domain" description="Protein kinase" evidence="15">
    <location>
        <begin position="116"/>
        <end position="381"/>
    </location>
</feature>
<feature type="binding site" evidence="13">
    <location>
        <position position="146"/>
    </location>
    <ligand>
        <name>ATP</name>
        <dbReference type="ChEBI" id="CHEBI:30616"/>
    </ligand>
</feature>
<feature type="compositionally biased region" description="Basic and acidic residues" evidence="14">
    <location>
        <begin position="57"/>
        <end position="66"/>
    </location>
</feature>
<dbReference type="Gene3D" id="1.10.510.10">
    <property type="entry name" value="Transferase(Phosphotransferase) domain 1"/>
    <property type="match status" value="1"/>
</dbReference>
<gene>
    <name evidence="16" type="primary">STK33</name>
</gene>
<dbReference type="PROSITE" id="PS00108">
    <property type="entry name" value="PROTEIN_KINASE_ST"/>
    <property type="match status" value="1"/>
</dbReference>
<dbReference type="GO" id="GO:0002177">
    <property type="term" value="C:manchette"/>
    <property type="evidence" value="ECO:0007669"/>
    <property type="project" value="Ensembl"/>
</dbReference>
<keyword evidence="9" id="KW-0418">Kinase</keyword>
<keyword evidence="6" id="KW-0597">Phosphoprotein</keyword>
<evidence type="ECO:0000256" key="12">
    <source>
        <dbReference type="ARBA" id="ARBA00072548"/>
    </source>
</evidence>
<dbReference type="FunFam" id="3.30.200.20:FF:000042">
    <property type="entry name" value="Aurora kinase A"/>
    <property type="match status" value="1"/>
</dbReference>
<dbReference type="RefSeq" id="XP_012639410.1">
    <property type="nucleotide sequence ID" value="XM_012783956.2"/>
</dbReference>
<keyword evidence="4" id="KW-0963">Cytoplasm</keyword>
<dbReference type="InterPro" id="IPR017441">
    <property type="entry name" value="Protein_kinase_ATP_BS"/>
</dbReference>
<keyword evidence="17" id="KW-1185">Reference proteome</keyword>
<reference evidence="16" key="2">
    <citation type="submission" date="2025-08" db="UniProtKB">
        <authorList>
            <consortium name="Ensembl"/>
        </authorList>
    </citation>
    <scope>IDENTIFICATION</scope>
</reference>
<reference evidence="16" key="3">
    <citation type="submission" date="2025-09" db="UniProtKB">
        <authorList>
            <consortium name="Ensembl"/>
        </authorList>
    </citation>
    <scope>IDENTIFICATION</scope>
</reference>
<proteinExistence type="inferred from homology"/>
<dbReference type="GeneTree" id="ENSGT00940000159050"/>
<feature type="region of interest" description="Disordered" evidence="14">
    <location>
        <begin position="49"/>
        <end position="77"/>
    </location>
</feature>
<evidence type="ECO:0000256" key="3">
    <source>
        <dbReference type="ARBA" id="ARBA00012513"/>
    </source>
</evidence>
<dbReference type="KEGG" id="mmur:105881956"/>
<evidence type="ECO:0000256" key="11">
    <source>
        <dbReference type="ARBA" id="ARBA00054427"/>
    </source>
</evidence>
<organism evidence="16 17">
    <name type="scientific">Microcebus murinus</name>
    <name type="common">Gray mouse lemur</name>
    <name type="synonym">Lemur murinus</name>
    <dbReference type="NCBI Taxonomy" id="30608"/>
    <lineage>
        <taxon>Eukaryota</taxon>
        <taxon>Metazoa</taxon>
        <taxon>Chordata</taxon>
        <taxon>Craniata</taxon>
        <taxon>Vertebrata</taxon>
        <taxon>Euteleostomi</taxon>
        <taxon>Mammalia</taxon>
        <taxon>Eutheria</taxon>
        <taxon>Euarchontoglires</taxon>
        <taxon>Primates</taxon>
        <taxon>Strepsirrhini</taxon>
        <taxon>Lemuriformes</taxon>
        <taxon>Cheirogaleidae</taxon>
        <taxon>Microcebus</taxon>
    </lineage>
</organism>
<dbReference type="Proteomes" id="UP000694394">
    <property type="component" value="Chromosome 5"/>
</dbReference>
<dbReference type="GeneID" id="105881956"/>
<feature type="region of interest" description="Disordered" evidence="14">
    <location>
        <begin position="479"/>
        <end position="515"/>
    </location>
</feature>
<accession>A0A8C5UQK8</accession>
<dbReference type="RefSeq" id="XP_012639411.1">
    <property type="nucleotide sequence ID" value="XM_012783957.1"/>
</dbReference>
<keyword evidence="5" id="KW-0723">Serine/threonine-protein kinase</keyword>
<dbReference type="InterPro" id="IPR000719">
    <property type="entry name" value="Prot_kinase_dom"/>
</dbReference>
<evidence type="ECO:0000256" key="1">
    <source>
        <dbReference type="ARBA" id="ARBA00004556"/>
    </source>
</evidence>
<name>A0A8C5UQK8_MICMU</name>
<dbReference type="CTD" id="65975"/>
<evidence type="ECO:0000256" key="5">
    <source>
        <dbReference type="ARBA" id="ARBA00022527"/>
    </source>
</evidence>